<dbReference type="EMBL" id="AECZ01000007">
    <property type="protein sequence ID" value="EFL51872.1"/>
    <property type="molecule type" value="Genomic_DNA"/>
</dbReference>
<dbReference type="OrthoDB" id="5497329at2"/>
<dbReference type="GO" id="GO:0006260">
    <property type="term" value="P:DNA replication"/>
    <property type="evidence" value="ECO:0007669"/>
    <property type="project" value="InterPro"/>
</dbReference>
<comment type="caution">
    <text evidence="7">The sequence shown here is derived from an EMBL/GenBank/DDBJ whole genome shotgun (WGS) entry which is preliminary data.</text>
</comment>
<dbReference type="GO" id="GO:0003887">
    <property type="term" value="F:DNA-directed DNA polymerase activity"/>
    <property type="evidence" value="ECO:0007669"/>
    <property type="project" value="InterPro"/>
</dbReference>
<dbReference type="AlphaFoldDB" id="E1JUV8"/>
<evidence type="ECO:0000256" key="2">
    <source>
        <dbReference type="ARBA" id="ARBA00022801"/>
    </source>
</evidence>
<dbReference type="FunFam" id="3.30.420.10:FF:000045">
    <property type="entry name" value="3'-5' exonuclease DinG"/>
    <property type="match status" value="1"/>
</dbReference>
<keyword evidence="3" id="KW-0269">Exonuclease</keyword>
<evidence type="ECO:0000256" key="4">
    <source>
        <dbReference type="ARBA" id="ARBA00025483"/>
    </source>
</evidence>
<name>E1JUV8_SOLFR</name>
<evidence type="ECO:0000256" key="1">
    <source>
        <dbReference type="ARBA" id="ARBA00022722"/>
    </source>
</evidence>
<dbReference type="SUPFAM" id="SSF53098">
    <property type="entry name" value="Ribonuclease H-like"/>
    <property type="match status" value="1"/>
</dbReference>
<comment type="subunit">
    <text evidence="5">DNA polymerase III contains a core (composed of alpha, epsilon and theta chains) that associates with a tau subunit. This core dimerizes to form the POLIII' complex. PolIII' associates with the gamma complex (composed of gamma, delta, delta', psi and chi chains) and with the beta chain to form the complete DNA polymerase III complex.</text>
</comment>
<dbReference type="SMART" id="SM00479">
    <property type="entry name" value="EXOIII"/>
    <property type="match status" value="1"/>
</dbReference>
<dbReference type="CDD" id="cd06127">
    <property type="entry name" value="DEDDh"/>
    <property type="match status" value="1"/>
</dbReference>
<gene>
    <name evidence="7" type="ORF">DesfrDRAFT_1407</name>
</gene>
<dbReference type="InterPro" id="IPR006054">
    <property type="entry name" value="DnaQ"/>
</dbReference>
<accession>E1JUV8</accession>
<evidence type="ECO:0000313" key="7">
    <source>
        <dbReference type="EMBL" id="EFL51872.1"/>
    </source>
</evidence>
<dbReference type="RefSeq" id="WP_005992434.1">
    <property type="nucleotide sequence ID" value="NZ_AECZ01000007.1"/>
</dbReference>
<evidence type="ECO:0000259" key="6">
    <source>
        <dbReference type="SMART" id="SM00479"/>
    </source>
</evidence>
<dbReference type="NCBIfam" id="TIGR00573">
    <property type="entry name" value="dnaq"/>
    <property type="match status" value="1"/>
</dbReference>
<keyword evidence="8" id="KW-1185">Reference proteome</keyword>
<organism evidence="7 8">
    <name type="scientific">Solidesulfovibrio fructosivorans JJ]</name>
    <dbReference type="NCBI Taxonomy" id="596151"/>
    <lineage>
        <taxon>Bacteria</taxon>
        <taxon>Pseudomonadati</taxon>
        <taxon>Thermodesulfobacteriota</taxon>
        <taxon>Desulfovibrionia</taxon>
        <taxon>Desulfovibrionales</taxon>
        <taxon>Desulfovibrionaceae</taxon>
        <taxon>Solidesulfovibrio</taxon>
    </lineage>
</organism>
<keyword evidence="2" id="KW-0378">Hydrolase</keyword>
<dbReference type="InterPro" id="IPR036397">
    <property type="entry name" value="RNaseH_sf"/>
</dbReference>
<dbReference type="InterPro" id="IPR013520">
    <property type="entry name" value="Ribonucl_H"/>
</dbReference>
<dbReference type="GO" id="GO:0008408">
    <property type="term" value="F:3'-5' exonuclease activity"/>
    <property type="evidence" value="ECO:0007669"/>
    <property type="project" value="TreeGrafter"/>
</dbReference>
<evidence type="ECO:0000256" key="3">
    <source>
        <dbReference type="ARBA" id="ARBA00022839"/>
    </source>
</evidence>
<dbReference type="GO" id="GO:0005829">
    <property type="term" value="C:cytosol"/>
    <property type="evidence" value="ECO:0007669"/>
    <property type="project" value="TreeGrafter"/>
</dbReference>
<dbReference type="STRING" id="596151.DesfrDRAFT_1407"/>
<dbReference type="Proteomes" id="UP000006250">
    <property type="component" value="Unassembled WGS sequence"/>
</dbReference>
<comment type="function">
    <text evidence="4">DNA polymerase III is a complex, multichain enzyme responsible for most of the replicative synthesis in bacteria. The epsilon subunit contain the editing function and is a proofreading 3'-5' exonuclease.</text>
</comment>
<dbReference type="GO" id="GO:0003677">
    <property type="term" value="F:DNA binding"/>
    <property type="evidence" value="ECO:0007669"/>
    <property type="project" value="InterPro"/>
</dbReference>
<evidence type="ECO:0000313" key="8">
    <source>
        <dbReference type="Proteomes" id="UP000006250"/>
    </source>
</evidence>
<keyword evidence="1" id="KW-0540">Nuclease</keyword>
<proteinExistence type="predicted"/>
<dbReference type="PANTHER" id="PTHR30231:SF4">
    <property type="entry name" value="PROTEIN NEN2"/>
    <property type="match status" value="1"/>
</dbReference>
<dbReference type="InterPro" id="IPR012337">
    <property type="entry name" value="RNaseH-like_sf"/>
</dbReference>
<dbReference type="Gene3D" id="3.30.420.10">
    <property type="entry name" value="Ribonuclease H-like superfamily/Ribonuclease H"/>
    <property type="match status" value="1"/>
</dbReference>
<dbReference type="PANTHER" id="PTHR30231">
    <property type="entry name" value="DNA POLYMERASE III SUBUNIT EPSILON"/>
    <property type="match status" value="1"/>
</dbReference>
<protein>
    <submittedName>
        <fullName evidence="7">DNA polymerase III, epsilon subunit</fullName>
    </submittedName>
</protein>
<reference evidence="7 8" key="1">
    <citation type="submission" date="2010-08" db="EMBL/GenBank/DDBJ databases">
        <title>The draft genome of Desulfovibrio fructosovorans JJ.</title>
        <authorList>
            <consortium name="US DOE Joint Genome Institute (JGI-PGF)"/>
            <person name="Lucas S."/>
            <person name="Copeland A."/>
            <person name="Lapidus A."/>
            <person name="Cheng J.-F."/>
            <person name="Bruce D."/>
            <person name="Goodwin L."/>
            <person name="Pitluck S."/>
            <person name="Land M.L."/>
            <person name="Hauser L."/>
            <person name="Chang Y.-J."/>
            <person name="Jeffries C."/>
            <person name="Wall J.D."/>
            <person name="Stahl D.A."/>
            <person name="Arkin A.P."/>
            <person name="Dehal P."/>
            <person name="Stolyar S.M."/>
            <person name="Hazen T.C."/>
            <person name="Woyke T.J."/>
        </authorList>
    </citation>
    <scope>NUCLEOTIDE SEQUENCE [LARGE SCALE GENOMIC DNA]</scope>
    <source>
        <strain evidence="7 8">JJ</strain>
    </source>
</reference>
<evidence type="ECO:0000256" key="5">
    <source>
        <dbReference type="ARBA" id="ARBA00026073"/>
    </source>
</evidence>
<sequence length="240" mass="26360">MAAMRRSGFPWPFGSCPIAAPLAAHLRSQRGYDRTALLDDLPFVVVDTELTGFDPRRHAMVAIGAVRLRGLTLLPGESFFSLVRPSRDVPRDASLIHGLTDAALADAPETAETLAAFLDFLGPAIIVGHHVELDMAFINAASRRYFGGELAAPCIDTLRLALTYEEKRQMGQGGQGDFERLEFDLASLCRRYGLPPFAAHDALGDAYGAAYLFLYLARKSARGRPLTLGGLWRSGRLWWR</sequence>
<feature type="domain" description="Exonuclease" evidence="6">
    <location>
        <begin position="42"/>
        <end position="222"/>
    </location>
</feature>
<dbReference type="Pfam" id="PF00929">
    <property type="entry name" value="RNase_T"/>
    <property type="match status" value="1"/>
</dbReference>
<dbReference type="eggNOG" id="COG0847">
    <property type="taxonomic scope" value="Bacteria"/>
</dbReference>